<name>Q0A9L0_ALKEH</name>
<dbReference type="EMBL" id="CP000453">
    <property type="protein sequence ID" value="ABI56477.1"/>
    <property type="molecule type" value="Genomic_DNA"/>
</dbReference>
<evidence type="ECO:0000313" key="1">
    <source>
        <dbReference type="EMBL" id="ABI56477.1"/>
    </source>
</evidence>
<reference evidence="2" key="1">
    <citation type="submission" date="2006-08" db="EMBL/GenBank/DDBJ databases">
        <title>Complete sequence of Alkalilimnicola ehrilichei MLHE-1.</title>
        <authorList>
            <person name="Copeland A."/>
            <person name="Lucas S."/>
            <person name="Lapidus A."/>
            <person name="Barry K."/>
            <person name="Detter J.C."/>
            <person name="Glavina del Rio T."/>
            <person name="Hammon N."/>
            <person name="Israni S."/>
            <person name="Dalin E."/>
            <person name="Tice H."/>
            <person name="Pitluck S."/>
            <person name="Sims D."/>
            <person name="Brettin T."/>
            <person name="Bruce D."/>
            <person name="Han C."/>
            <person name="Tapia R."/>
            <person name="Gilna P."/>
            <person name="Schmutz J."/>
            <person name="Larimer F."/>
            <person name="Land M."/>
            <person name="Hauser L."/>
            <person name="Kyrpides N."/>
            <person name="Mikhailova N."/>
            <person name="Oremland R.S."/>
            <person name="Hoeft S.E."/>
            <person name="Switzer-Blum J."/>
            <person name="Kulp T."/>
            <person name="King G."/>
            <person name="Tabita R."/>
            <person name="Witte B."/>
            <person name="Santini J.M."/>
            <person name="Basu P."/>
            <person name="Hollibaugh J.T."/>
            <person name="Xie G."/>
            <person name="Stolz J.F."/>
            <person name="Richardson P."/>
        </authorList>
    </citation>
    <scope>NUCLEOTIDE SEQUENCE [LARGE SCALE GENOMIC DNA]</scope>
    <source>
        <strain evidence="2">ATCC BAA-1101 / DSM 17681 / MLHE-1</strain>
    </source>
</reference>
<keyword evidence="2" id="KW-1185">Reference proteome</keyword>
<organism evidence="1 2">
    <name type="scientific">Alkalilimnicola ehrlichii (strain ATCC BAA-1101 / DSM 17681 / MLHE-1)</name>
    <dbReference type="NCBI Taxonomy" id="187272"/>
    <lineage>
        <taxon>Bacteria</taxon>
        <taxon>Pseudomonadati</taxon>
        <taxon>Pseudomonadota</taxon>
        <taxon>Gammaproteobacteria</taxon>
        <taxon>Chromatiales</taxon>
        <taxon>Ectothiorhodospiraceae</taxon>
        <taxon>Alkalilimnicola</taxon>
    </lineage>
</organism>
<dbReference type="AlphaFoldDB" id="Q0A9L0"/>
<dbReference type="HOGENOM" id="CLU_2766739_0_0_6"/>
<sequence length="69" mass="7705">MPNNQNPEQRARDRIDEQLRASGWTVQSLAALNPQATRGVAVREYPTDGQVPIGTIQRLYFTLTGEPLP</sequence>
<dbReference type="KEGG" id="aeh:Mlg_1126"/>
<gene>
    <name evidence="1" type="ordered locus">Mlg_1126</name>
</gene>
<dbReference type="RefSeq" id="WP_011628872.1">
    <property type="nucleotide sequence ID" value="NC_008340.1"/>
</dbReference>
<evidence type="ECO:0000313" key="2">
    <source>
        <dbReference type="Proteomes" id="UP000001962"/>
    </source>
</evidence>
<accession>Q0A9L0</accession>
<proteinExistence type="predicted"/>
<dbReference type="eggNOG" id="COG4096">
    <property type="taxonomic scope" value="Bacteria"/>
</dbReference>
<dbReference type="Proteomes" id="UP000001962">
    <property type="component" value="Chromosome"/>
</dbReference>
<protein>
    <submittedName>
        <fullName evidence="1">Uncharacterized protein</fullName>
    </submittedName>
</protein>